<protein>
    <submittedName>
        <fullName evidence="2">Uncharacterized protein</fullName>
    </submittedName>
</protein>
<dbReference type="Proteomes" id="UP001151699">
    <property type="component" value="Chromosome X"/>
</dbReference>
<evidence type="ECO:0000313" key="2">
    <source>
        <dbReference type="EMBL" id="KAJ6638601.1"/>
    </source>
</evidence>
<dbReference type="OrthoDB" id="7758747at2759"/>
<comment type="caution">
    <text evidence="2">The sequence shown here is derived from an EMBL/GenBank/DDBJ whole genome shotgun (WGS) entry which is preliminary data.</text>
</comment>
<sequence>MFRDIGIQWVPLDNIENSKLSTDSPDNTDQILYREIFSLKADNCSLKLSLADSLQCSNNLQVSITVLTNTIQEKYELIEEINNLHKLNKKLQNELSCEREAFRVEKRNFLNEMYELKEELETKRNSMAVLNTQSVELKKSLYKAQETIHRMGNMFLKLKSMKKL</sequence>
<evidence type="ECO:0000313" key="3">
    <source>
        <dbReference type="Proteomes" id="UP001151699"/>
    </source>
</evidence>
<reference evidence="2" key="1">
    <citation type="submission" date="2022-07" db="EMBL/GenBank/DDBJ databases">
        <authorList>
            <person name="Trinca V."/>
            <person name="Uliana J.V.C."/>
            <person name="Torres T.T."/>
            <person name="Ward R.J."/>
            <person name="Monesi N."/>
        </authorList>
    </citation>
    <scope>NUCLEOTIDE SEQUENCE</scope>
    <source>
        <strain evidence="2">HSMRA1968</strain>
        <tissue evidence="2">Whole embryos</tissue>
    </source>
</reference>
<evidence type="ECO:0000256" key="1">
    <source>
        <dbReference type="SAM" id="Coils"/>
    </source>
</evidence>
<dbReference type="AlphaFoldDB" id="A0A9Q0MVD5"/>
<dbReference type="EMBL" id="WJQU01000003">
    <property type="protein sequence ID" value="KAJ6638601.1"/>
    <property type="molecule type" value="Genomic_DNA"/>
</dbReference>
<gene>
    <name evidence="2" type="ORF">Bhyg_11338</name>
</gene>
<accession>A0A9Q0MVD5</accession>
<feature type="coiled-coil region" evidence="1">
    <location>
        <begin position="74"/>
        <end position="133"/>
    </location>
</feature>
<name>A0A9Q0MVD5_9DIPT</name>
<keyword evidence="3" id="KW-1185">Reference proteome</keyword>
<keyword evidence="1" id="KW-0175">Coiled coil</keyword>
<proteinExistence type="predicted"/>
<organism evidence="2 3">
    <name type="scientific">Pseudolycoriella hygida</name>
    <dbReference type="NCBI Taxonomy" id="35572"/>
    <lineage>
        <taxon>Eukaryota</taxon>
        <taxon>Metazoa</taxon>
        <taxon>Ecdysozoa</taxon>
        <taxon>Arthropoda</taxon>
        <taxon>Hexapoda</taxon>
        <taxon>Insecta</taxon>
        <taxon>Pterygota</taxon>
        <taxon>Neoptera</taxon>
        <taxon>Endopterygota</taxon>
        <taxon>Diptera</taxon>
        <taxon>Nematocera</taxon>
        <taxon>Sciaroidea</taxon>
        <taxon>Sciaridae</taxon>
        <taxon>Pseudolycoriella</taxon>
    </lineage>
</organism>